<accession>A0A3A6PGF9</accession>
<feature type="transmembrane region" description="Helical" evidence="1">
    <location>
        <begin position="196"/>
        <end position="213"/>
    </location>
</feature>
<reference evidence="2 3" key="1">
    <citation type="submission" date="2018-09" db="EMBL/GenBank/DDBJ databases">
        <title>Paenibacillus aracenensis nov. sp. isolated from a cave in southern Spain.</title>
        <authorList>
            <person name="Jurado V."/>
            <person name="Gutierrez-Patricio S."/>
            <person name="Gonzalez-Pimentel J.L."/>
            <person name="Miller A.Z."/>
            <person name="Laiz L."/>
            <person name="Saiz-Jimenez C."/>
        </authorList>
    </citation>
    <scope>NUCLEOTIDE SEQUENCE [LARGE SCALE GENOMIC DNA]</scope>
    <source>
        <strain evidence="2 3">JCM 19203</strain>
    </source>
</reference>
<keyword evidence="3" id="KW-1185">Reference proteome</keyword>
<dbReference type="OrthoDB" id="3034573at2"/>
<dbReference type="Proteomes" id="UP000267798">
    <property type="component" value="Unassembled WGS sequence"/>
</dbReference>
<evidence type="ECO:0000256" key="1">
    <source>
        <dbReference type="SAM" id="Phobius"/>
    </source>
</evidence>
<keyword evidence="1" id="KW-1133">Transmembrane helix</keyword>
<evidence type="ECO:0000313" key="2">
    <source>
        <dbReference type="EMBL" id="RJX37169.1"/>
    </source>
</evidence>
<dbReference type="AlphaFoldDB" id="A0A3A6PGF9"/>
<organism evidence="2 3">
    <name type="scientific">Paenibacillus pinisoli</name>
    <dbReference type="NCBI Taxonomy" id="1276110"/>
    <lineage>
        <taxon>Bacteria</taxon>
        <taxon>Bacillati</taxon>
        <taxon>Bacillota</taxon>
        <taxon>Bacilli</taxon>
        <taxon>Bacillales</taxon>
        <taxon>Paenibacillaceae</taxon>
        <taxon>Paenibacillus</taxon>
    </lineage>
</organism>
<feature type="transmembrane region" description="Helical" evidence="1">
    <location>
        <begin position="78"/>
        <end position="95"/>
    </location>
</feature>
<sequence length="264" mass="31050">MAVQKKKKKFLYKDYKIDKEILDDEKDFHLEQAYSLCVNELGLQQTKRDQIIAFYIAIISFVIPAIIDLSVATFIKGLSFLALFILGILLTWVVVRYRVYKEVYWITCRVIKQLNNFDKEAINKALVQHMFYRNLKKSMDSVLVTRQAGNEVKVKGWSSYWRNLYSSETILFHIPVLISSVVLWIGMYMLLIDFTLIRYIIPSALTLANLLYFTRHYYKQLAKIYNVVFDGNDDSFNAVFGKAWFLHFHLDFNENKKDSDSLQA</sequence>
<comment type="caution">
    <text evidence="2">The sequence shown here is derived from an EMBL/GenBank/DDBJ whole genome shotgun (WGS) entry which is preliminary data.</text>
</comment>
<proteinExistence type="predicted"/>
<dbReference type="EMBL" id="QXQB01000007">
    <property type="protein sequence ID" value="RJX37169.1"/>
    <property type="molecule type" value="Genomic_DNA"/>
</dbReference>
<feature type="transmembrane region" description="Helical" evidence="1">
    <location>
        <begin position="52"/>
        <end position="72"/>
    </location>
</feature>
<keyword evidence="1" id="KW-0812">Transmembrane</keyword>
<evidence type="ECO:0000313" key="3">
    <source>
        <dbReference type="Proteomes" id="UP000267798"/>
    </source>
</evidence>
<feature type="transmembrane region" description="Helical" evidence="1">
    <location>
        <begin position="170"/>
        <end position="190"/>
    </location>
</feature>
<protein>
    <submittedName>
        <fullName evidence="2">Uncharacterized protein</fullName>
    </submittedName>
</protein>
<gene>
    <name evidence="2" type="ORF">D3P09_25025</name>
</gene>
<name>A0A3A6PGF9_9BACL</name>
<keyword evidence="1" id="KW-0472">Membrane</keyword>
<dbReference type="RefSeq" id="WP_120114166.1">
    <property type="nucleotide sequence ID" value="NZ_QXQB01000007.1"/>
</dbReference>